<accession>A0A0K2FHF3</accession>
<dbReference type="EMBL" id="KT321316">
    <property type="protein sequence ID" value="ALA45384.1"/>
    <property type="molecule type" value="Genomic_DNA"/>
</dbReference>
<proteinExistence type="predicted"/>
<keyword evidence="2" id="KW-1185">Reference proteome</keyword>
<protein>
    <submittedName>
        <fullName evidence="1">Uncharacterized protein</fullName>
    </submittedName>
</protein>
<evidence type="ECO:0000313" key="1">
    <source>
        <dbReference type="EMBL" id="ALA45384.1"/>
    </source>
</evidence>
<gene>
    <name evidence="1" type="ORF">ADP64_000086</name>
</gene>
<dbReference type="Proteomes" id="UP000201646">
    <property type="component" value="Segment"/>
</dbReference>
<dbReference type="GeneID" id="26798969"/>
<organism evidence="1 2">
    <name type="scientific">Achromobacter phage phiAxp-2</name>
    <dbReference type="NCBI Taxonomy" id="1664246"/>
    <lineage>
        <taxon>Viruses</taxon>
        <taxon>Duplodnaviria</taxon>
        <taxon>Heunggongvirae</taxon>
        <taxon>Uroviricota</taxon>
        <taxon>Caudoviricetes</taxon>
        <taxon>Casjensviridae</taxon>
        <taxon>Fengtaivirus</taxon>
        <taxon>Fengtaivirus Axp2</taxon>
    </lineage>
</organism>
<dbReference type="RefSeq" id="YP_009226504.1">
    <property type="nucleotide sequence ID" value="NC_029106.1"/>
</dbReference>
<sequence>MYANDEAQPMPAEQVYGQWCISVPYSTRTALFSTSQVRDMVTLADVTIAKACVRMPD</sequence>
<name>A0A0K2FHF3_9CAUD</name>
<reference evidence="1" key="1">
    <citation type="submission" date="2015-09" db="EMBL/GenBank/DDBJ databases">
        <authorList>
            <person name="Zhao X."/>
        </authorList>
    </citation>
    <scope>NUCLEOTIDE SEQUENCE</scope>
</reference>
<dbReference type="KEGG" id="vg:26798969"/>
<evidence type="ECO:0000313" key="2">
    <source>
        <dbReference type="Proteomes" id="UP000201646"/>
    </source>
</evidence>